<dbReference type="AlphaFoldDB" id="A0A2T2P4C9"/>
<evidence type="ECO:0000313" key="8">
    <source>
        <dbReference type="Proteomes" id="UP000240883"/>
    </source>
</evidence>
<keyword evidence="8" id="KW-1185">Reference proteome</keyword>
<keyword evidence="2 6" id="KW-0812">Transmembrane</keyword>
<accession>A0A2T2P4C9</accession>
<evidence type="ECO:0000256" key="1">
    <source>
        <dbReference type="ARBA" id="ARBA00004141"/>
    </source>
</evidence>
<dbReference type="InterPro" id="IPR051415">
    <property type="entry name" value="LAAT-1"/>
</dbReference>
<dbReference type="InterPro" id="IPR006603">
    <property type="entry name" value="PQ-loop_rpt"/>
</dbReference>
<feature type="transmembrane region" description="Helical" evidence="6">
    <location>
        <begin position="194"/>
        <end position="217"/>
    </location>
</feature>
<dbReference type="GO" id="GO:0016020">
    <property type="term" value="C:membrane"/>
    <property type="evidence" value="ECO:0007669"/>
    <property type="project" value="UniProtKB-SubCell"/>
</dbReference>
<dbReference type="PANTHER" id="PTHR16201">
    <property type="entry name" value="SEVEN TRANSMEMBRANE PROTEIN 1-RELATED"/>
    <property type="match status" value="1"/>
</dbReference>
<evidence type="ECO:0000256" key="2">
    <source>
        <dbReference type="ARBA" id="ARBA00022692"/>
    </source>
</evidence>
<name>A0A2T2P4C9_CORCC</name>
<feature type="transmembrane region" description="Helical" evidence="6">
    <location>
        <begin position="165"/>
        <end position="188"/>
    </location>
</feature>
<dbReference type="Proteomes" id="UP000240883">
    <property type="component" value="Unassembled WGS sequence"/>
</dbReference>
<comment type="subcellular location">
    <subcellularLocation>
        <location evidence="1">Membrane</location>
        <topology evidence="1">Multi-pass membrane protein</topology>
    </subcellularLocation>
</comment>
<evidence type="ECO:0000256" key="5">
    <source>
        <dbReference type="SAM" id="MobiDB-lite"/>
    </source>
</evidence>
<gene>
    <name evidence="7" type="ORF">BS50DRAFT_545075</name>
</gene>
<evidence type="ECO:0000256" key="4">
    <source>
        <dbReference type="ARBA" id="ARBA00023136"/>
    </source>
</evidence>
<reference evidence="7 8" key="1">
    <citation type="journal article" date="2018" name="Front. Microbiol.">
        <title>Genome-Wide Analysis of Corynespora cassiicola Leaf Fall Disease Putative Effectors.</title>
        <authorList>
            <person name="Lopez D."/>
            <person name="Ribeiro S."/>
            <person name="Label P."/>
            <person name="Fumanal B."/>
            <person name="Venisse J.S."/>
            <person name="Kohler A."/>
            <person name="de Oliveira R.R."/>
            <person name="Labutti K."/>
            <person name="Lipzen A."/>
            <person name="Lail K."/>
            <person name="Bauer D."/>
            <person name="Ohm R.A."/>
            <person name="Barry K.W."/>
            <person name="Spatafora J."/>
            <person name="Grigoriev I.V."/>
            <person name="Martin F.M."/>
            <person name="Pujade-Renaud V."/>
        </authorList>
    </citation>
    <scope>NUCLEOTIDE SEQUENCE [LARGE SCALE GENOMIC DNA]</scope>
    <source>
        <strain evidence="7 8">Philippines</strain>
    </source>
</reference>
<feature type="transmembrane region" description="Helical" evidence="6">
    <location>
        <begin position="6"/>
        <end position="27"/>
    </location>
</feature>
<organism evidence="7 8">
    <name type="scientific">Corynespora cassiicola Philippines</name>
    <dbReference type="NCBI Taxonomy" id="1448308"/>
    <lineage>
        <taxon>Eukaryota</taxon>
        <taxon>Fungi</taxon>
        <taxon>Dikarya</taxon>
        <taxon>Ascomycota</taxon>
        <taxon>Pezizomycotina</taxon>
        <taxon>Dothideomycetes</taxon>
        <taxon>Pleosporomycetidae</taxon>
        <taxon>Pleosporales</taxon>
        <taxon>Corynesporascaceae</taxon>
        <taxon>Corynespora</taxon>
    </lineage>
</organism>
<evidence type="ECO:0000256" key="3">
    <source>
        <dbReference type="ARBA" id="ARBA00022989"/>
    </source>
</evidence>
<dbReference type="PANTHER" id="PTHR16201:SF37">
    <property type="entry name" value="PQ-LOOP REPEAT-CONTAINING PROTEIN"/>
    <property type="match status" value="1"/>
</dbReference>
<keyword evidence="4 6" id="KW-0472">Membrane</keyword>
<dbReference type="Pfam" id="PF04193">
    <property type="entry name" value="PQ-loop"/>
    <property type="match status" value="1"/>
</dbReference>
<protein>
    <submittedName>
        <fullName evidence="7">PQ loop repeat protein-like protein</fullName>
    </submittedName>
</protein>
<feature type="transmembrane region" description="Helical" evidence="6">
    <location>
        <begin position="134"/>
        <end position="153"/>
    </location>
</feature>
<evidence type="ECO:0000256" key="6">
    <source>
        <dbReference type="SAM" id="Phobius"/>
    </source>
</evidence>
<keyword evidence="3 6" id="KW-1133">Transmembrane helix</keyword>
<dbReference type="EMBL" id="KZ678130">
    <property type="protein sequence ID" value="PSN72489.1"/>
    <property type="molecule type" value="Genomic_DNA"/>
</dbReference>
<evidence type="ECO:0000313" key="7">
    <source>
        <dbReference type="EMBL" id="PSN72489.1"/>
    </source>
</evidence>
<feature type="region of interest" description="Disordered" evidence="5">
    <location>
        <begin position="266"/>
        <end position="296"/>
    </location>
</feature>
<dbReference type="OrthoDB" id="407617at2759"/>
<proteinExistence type="predicted"/>
<dbReference type="SMART" id="SM00679">
    <property type="entry name" value="CTNS"/>
    <property type="match status" value="2"/>
</dbReference>
<feature type="transmembrane region" description="Helical" evidence="6">
    <location>
        <begin position="48"/>
        <end position="66"/>
    </location>
</feature>
<sequence length="296" mass="33121">MAPQTSIPPAANALGTIGTICWCVQLIPQIVRNYRAKSTEGLPASMMFLWSVSGVPFGVYAIVQGFNIPLVVQPQCFSALCGVSWVQCLVYQRKWKPWTATLLLCTLFLCFAGIQTGLVFAIRGPYVERGVYSPVLAVGILAFILLIAGYLPIPFELVKRRGRVVGIDFVFLTIDWCGAFFSLLSLVMQPEFDVLFGTLYAMCCIIEMSMVCSHWIWMLRTRKIHKKAKQAGESFDEFEEGIQWQAKGVDMWGMLRSIKKRFEKPGMTESNRSSDVETGLENEDSVKSLPVTISTE</sequence>
<feature type="transmembrane region" description="Helical" evidence="6">
    <location>
        <begin position="102"/>
        <end position="122"/>
    </location>
</feature>
<dbReference type="Gene3D" id="1.20.1280.290">
    <property type="match status" value="1"/>
</dbReference>